<organism evidence="1 2">
    <name type="scientific">Alkalihalophilus pseudofirmus</name>
    <name type="common">Bacillus pseudofirmus</name>
    <dbReference type="NCBI Taxonomy" id="79885"/>
    <lineage>
        <taxon>Bacteria</taxon>
        <taxon>Bacillati</taxon>
        <taxon>Bacillota</taxon>
        <taxon>Bacilli</taxon>
        <taxon>Bacillales</taxon>
        <taxon>Bacillaceae</taxon>
        <taxon>Alkalihalophilus</taxon>
    </lineage>
</organism>
<dbReference type="Proteomes" id="UP001285636">
    <property type="component" value="Unassembled WGS sequence"/>
</dbReference>
<gene>
    <name evidence="1" type="ORF">RYX45_24320</name>
</gene>
<accession>A0AAJ2NTE6</accession>
<dbReference type="RefSeq" id="WP_323468247.1">
    <property type="nucleotide sequence ID" value="NZ_JAWJAY010001219.1"/>
</dbReference>
<name>A0AAJ2NTE6_ALKPS</name>
<proteinExistence type="predicted"/>
<protein>
    <submittedName>
        <fullName evidence="1">Uncharacterized protein</fullName>
    </submittedName>
</protein>
<evidence type="ECO:0000313" key="1">
    <source>
        <dbReference type="EMBL" id="MDV2888291.1"/>
    </source>
</evidence>
<dbReference type="AlphaFoldDB" id="A0AAJ2NTE6"/>
<comment type="caution">
    <text evidence="1">The sequence shown here is derived from an EMBL/GenBank/DDBJ whole genome shotgun (WGS) entry which is preliminary data.</text>
</comment>
<dbReference type="EMBL" id="JAWJAY010001219">
    <property type="protein sequence ID" value="MDV2888291.1"/>
    <property type="molecule type" value="Genomic_DNA"/>
</dbReference>
<reference evidence="1" key="1">
    <citation type="submission" date="2023-10" db="EMBL/GenBank/DDBJ databases">
        <title>Screening of Alkalihalophilus pseudofirmusBZ-TG-HK211 and Its Alleviation of Salt Stress on Rapeseed Growth.</title>
        <authorList>
            <person name="Zhao B."/>
            <person name="Guo T."/>
        </authorList>
    </citation>
    <scope>NUCLEOTIDE SEQUENCE</scope>
    <source>
        <strain evidence="1">BZ-TG-HK211</strain>
    </source>
</reference>
<sequence length="53" mass="6220">MKKVKSAVEMEVSYKTLKAVVVYIDRQFHNKPKPYTRYVKRTSNIGDRVRSSS</sequence>
<evidence type="ECO:0000313" key="2">
    <source>
        <dbReference type="Proteomes" id="UP001285636"/>
    </source>
</evidence>